<evidence type="ECO:0000259" key="2">
    <source>
        <dbReference type="Pfam" id="PF22665"/>
    </source>
</evidence>
<comment type="caution">
    <text evidence="3">The sequence shown here is derived from an EMBL/GenBank/DDBJ whole genome shotgun (WGS) entry which is preliminary data.</text>
</comment>
<name>M0C2J7_9EURY</name>
<dbReference type="eggNOG" id="arCOG01449">
    <property type="taxonomic scope" value="Archaea"/>
</dbReference>
<reference evidence="3 4" key="1">
    <citation type="journal article" date="2014" name="PLoS Genet.">
        <title>Phylogenetically driven sequencing of extremely halophilic archaea reveals strategies for static and dynamic osmo-response.</title>
        <authorList>
            <person name="Becker E.A."/>
            <person name="Seitzer P.M."/>
            <person name="Tritt A."/>
            <person name="Larsen D."/>
            <person name="Krusor M."/>
            <person name="Yao A.I."/>
            <person name="Wu D."/>
            <person name="Madern D."/>
            <person name="Eisen J.A."/>
            <person name="Darling A.E."/>
            <person name="Facciotti M.T."/>
        </authorList>
    </citation>
    <scope>NUCLEOTIDE SEQUENCE [LARGE SCALE GENOMIC DNA]</scope>
    <source>
        <strain evidence="3 4">JCM 13891</strain>
    </source>
</reference>
<dbReference type="Pfam" id="PF22665">
    <property type="entry name" value="WHD_DUF6293"/>
    <property type="match status" value="1"/>
</dbReference>
<dbReference type="SUPFAM" id="SSF52980">
    <property type="entry name" value="Restriction endonuclease-like"/>
    <property type="match status" value="1"/>
</dbReference>
<accession>M0C2J7</accession>
<keyword evidence="4" id="KW-1185">Reference proteome</keyword>
<dbReference type="RefSeq" id="WP_008895465.1">
    <property type="nucleotide sequence ID" value="NZ_AOIS01000051.1"/>
</dbReference>
<sequence>MDIPDRVQIVPLGYERERILEPIYQLKADRVVLLRQLPEDDYEAPFQREVVETLRENDRIELEIRECDLFDIDSAREAIVDAIEASDGDDVYVNVSTGSKITAIAAMTACQTTDAKPFYAEPEYRDNDGELDPPDEPIVDGVGDVYSLPTFDLEGPSNEQLEILSYLSDDDGATKKELIRFSEERDLPFIAESESKSDEGRYRLLETHIIGPLVEEGYVSTEKIGRQKHVYLDERGEDALRTFPTGVDS</sequence>
<dbReference type="Gene3D" id="3.40.50.11700">
    <property type="match status" value="1"/>
</dbReference>
<proteinExistence type="predicted"/>
<dbReference type="EMBL" id="AOIS01000051">
    <property type="protein sequence ID" value="ELZ16537.1"/>
    <property type="molecule type" value="Genomic_DNA"/>
</dbReference>
<evidence type="ECO:0000259" key="1">
    <source>
        <dbReference type="Pfam" id="PF19810"/>
    </source>
</evidence>
<dbReference type="OrthoDB" id="142096at2157"/>
<protein>
    <submittedName>
        <fullName evidence="3">Uncharacterized protein</fullName>
    </submittedName>
</protein>
<dbReference type="InterPro" id="IPR011335">
    <property type="entry name" value="Restrct_endonuc-II-like"/>
</dbReference>
<dbReference type="InterPro" id="IPR046260">
    <property type="entry name" value="HFX_2341-like_N"/>
</dbReference>
<evidence type="ECO:0000313" key="3">
    <source>
        <dbReference type="EMBL" id="ELZ16537.1"/>
    </source>
</evidence>
<dbReference type="Pfam" id="PF19810">
    <property type="entry name" value="HFX_2341_N"/>
    <property type="match status" value="1"/>
</dbReference>
<organism evidence="3 4">
    <name type="scientific">Haloterrigena salina JCM 13891</name>
    <dbReference type="NCBI Taxonomy" id="1227488"/>
    <lineage>
        <taxon>Archaea</taxon>
        <taxon>Methanobacteriati</taxon>
        <taxon>Methanobacteriota</taxon>
        <taxon>Stenosarchaea group</taxon>
        <taxon>Halobacteria</taxon>
        <taxon>Halobacteriales</taxon>
        <taxon>Natrialbaceae</taxon>
        <taxon>Haloterrigena</taxon>
    </lineage>
</organism>
<feature type="domain" description="DUF6293" evidence="2">
    <location>
        <begin position="148"/>
        <end position="243"/>
    </location>
</feature>
<dbReference type="InterPro" id="IPR054162">
    <property type="entry name" value="DUF6293_C"/>
</dbReference>
<dbReference type="AlphaFoldDB" id="M0C2J7"/>
<gene>
    <name evidence="3" type="ORF">C477_15935</name>
</gene>
<dbReference type="PATRIC" id="fig|1227488.3.peg.3179"/>
<evidence type="ECO:0000313" key="4">
    <source>
        <dbReference type="Proteomes" id="UP000011657"/>
    </source>
</evidence>
<dbReference type="Proteomes" id="UP000011657">
    <property type="component" value="Unassembled WGS sequence"/>
</dbReference>
<feature type="domain" description="HFX-2341-like N-terminal" evidence="1">
    <location>
        <begin position="6"/>
        <end position="123"/>
    </location>
</feature>